<sequence length="136" mass="15473">MDGQVSAKGDVYSFGVVLLETFTGKKPTDTMFEGNLNLHQWVTKAFPDAVMDVLDPNIRNDVFFRREEDTARINKKPIQIEGLLVSIFHVALQCLKESPEERINMRNVVAQLKKIRNQLRASSNNATYTSYKPLLS</sequence>
<accession>A0ABD3ABJ3</accession>
<dbReference type="PANTHER" id="PTHR48055:SF57">
    <property type="entry name" value="PROTEIN KINASE DOMAIN-CONTAINING PROTEIN"/>
    <property type="match status" value="1"/>
</dbReference>
<evidence type="ECO:0000313" key="3">
    <source>
        <dbReference type="Proteomes" id="UP001630127"/>
    </source>
</evidence>
<dbReference type="SUPFAM" id="SSF56112">
    <property type="entry name" value="Protein kinase-like (PK-like)"/>
    <property type="match status" value="1"/>
</dbReference>
<dbReference type="InterPro" id="IPR051564">
    <property type="entry name" value="LRR_receptor-like_kinase"/>
</dbReference>
<keyword evidence="3" id="KW-1185">Reference proteome</keyword>
<dbReference type="Pfam" id="PF07714">
    <property type="entry name" value="PK_Tyr_Ser-Thr"/>
    <property type="match status" value="1"/>
</dbReference>
<reference evidence="2 3" key="1">
    <citation type="submission" date="2024-11" db="EMBL/GenBank/DDBJ databases">
        <title>A near-complete genome assembly of Cinchona calisaya.</title>
        <authorList>
            <person name="Lian D.C."/>
            <person name="Zhao X.W."/>
            <person name="Wei L."/>
        </authorList>
    </citation>
    <scope>NUCLEOTIDE SEQUENCE [LARGE SCALE GENOMIC DNA]</scope>
    <source>
        <tissue evidence="2">Nenye</tissue>
    </source>
</reference>
<protein>
    <recommendedName>
        <fullName evidence="1">Protein kinase domain-containing protein</fullName>
    </recommendedName>
</protein>
<dbReference type="Proteomes" id="UP001630127">
    <property type="component" value="Unassembled WGS sequence"/>
</dbReference>
<dbReference type="AlphaFoldDB" id="A0ABD3ABJ3"/>
<dbReference type="EMBL" id="JBJUIK010000005">
    <property type="protein sequence ID" value="KAL3527043.1"/>
    <property type="molecule type" value="Genomic_DNA"/>
</dbReference>
<gene>
    <name evidence="2" type="ORF">ACH5RR_011699</name>
</gene>
<dbReference type="InterPro" id="IPR001245">
    <property type="entry name" value="Ser-Thr/Tyr_kinase_cat_dom"/>
</dbReference>
<dbReference type="PROSITE" id="PS50011">
    <property type="entry name" value="PROTEIN_KINASE_DOM"/>
    <property type="match status" value="1"/>
</dbReference>
<name>A0ABD3ABJ3_9GENT</name>
<feature type="domain" description="Protein kinase" evidence="1">
    <location>
        <begin position="1"/>
        <end position="115"/>
    </location>
</feature>
<evidence type="ECO:0000259" key="1">
    <source>
        <dbReference type="PROSITE" id="PS50011"/>
    </source>
</evidence>
<dbReference type="PANTHER" id="PTHR48055">
    <property type="entry name" value="LEUCINE-RICH REPEAT RECEPTOR PROTEIN KINASE EMS1"/>
    <property type="match status" value="1"/>
</dbReference>
<proteinExistence type="predicted"/>
<organism evidence="2 3">
    <name type="scientific">Cinchona calisaya</name>
    <dbReference type="NCBI Taxonomy" id="153742"/>
    <lineage>
        <taxon>Eukaryota</taxon>
        <taxon>Viridiplantae</taxon>
        <taxon>Streptophyta</taxon>
        <taxon>Embryophyta</taxon>
        <taxon>Tracheophyta</taxon>
        <taxon>Spermatophyta</taxon>
        <taxon>Magnoliopsida</taxon>
        <taxon>eudicotyledons</taxon>
        <taxon>Gunneridae</taxon>
        <taxon>Pentapetalae</taxon>
        <taxon>asterids</taxon>
        <taxon>lamiids</taxon>
        <taxon>Gentianales</taxon>
        <taxon>Rubiaceae</taxon>
        <taxon>Cinchonoideae</taxon>
        <taxon>Cinchoneae</taxon>
        <taxon>Cinchona</taxon>
    </lineage>
</organism>
<dbReference type="InterPro" id="IPR000719">
    <property type="entry name" value="Prot_kinase_dom"/>
</dbReference>
<comment type="caution">
    <text evidence="2">The sequence shown here is derived from an EMBL/GenBank/DDBJ whole genome shotgun (WGS) entry which is preliminary data.</text>
</comment>
<dbReference type="Gene3D" id="1.10.510.10">
    <property type="entry name" value="Transferase(Phosphotransferase) domain 1"/>
    <property type="match status" value="1"/>
</dbReference>
<dbReference type="InterPro" id="IPR011009">
    <property type="entry name" value="Kinase-like_dom_sf"/>
</dbReference>
<evidence type="ECO:0000313" key="2">
    <source>
        <dbReference type="EMBL" id="KAL3527043.1"/>
    </source>
</evidence>